<evidence type="ECO:0000313" key="3">
    <source>
        <dbReference type="Proteomes" id="UP000000663"/>
    </source>
</evidence>
<sequence length="82" mass="9072">MASAPVINRKEPILSLILSFLVPGLGQIYNGQVKKGLVLLVAYFLLCWTCIAPLIIWIYGLYDGYTVAAAINCGEHQPDWFS</sequence>
<dbReference type="Proteomes" id="UP000000663">
    <property type="component" value="Chromosome"/>
</dbReference>
<protein>
    <recommendedName>
        <fullName evidence="4">TM2 domain-containing protein</fullName>
    </recommendedName>
</protein>
<keyword evidence="3" id="KW-1185">Reference proteome</keyword>
<dbReference type="eggNOG" id="arCOG03293">
    <property type="taxonomic scope" value="Archaea"/>
</dbReference>
<feature type="transmembrane region" description="Helical" evidence="1">
    <location>
        <begin position="37"/>
        <end position="59"/>
    </location>
</feature>
<organism evidence="2 3">
    <name type="scientific">Methanocella arvoryzae (strain DSM 22066 / NBRC 105507 / MRE50)</name>
    <dbReference type="NCBI Taxonomy" id="351160"/>
    <lineage>
        <taxon>Archaea</taxon>
        <taxon>Methanobacteriati</taxon>
        <taxon>Methanobacteriota</taxon>
        <taxon>Stenosarchaea group</taxon>
        <taxon>Methanomicrobia</taxon>
        <taxon>Methanocellales</taxon>
        <taxon>Methanocellaceae</taxon>
        <taxon>Methanocella</taxon>
    </lineage>
</organism>
<evidence type="ECO:0008006" key="4">
    <source>
        <dbReference type="Google" id="ProtNLM"/>
    </source>
</evidence>
<gene>
    <name evidence="2" type="ORF">RM3</name>
</gene>
<evidence type="ECO:0000256" key="1">
    <source>
        <dbReference type="SAM" id="Phobius"/>
    </source>
</evidence>
<dbReference type="STRING" id="351160.RM3"/>
<proteinExistence type="predicted"/>
<dbReference type="KEGG" id="rci:RM3"/>
<reference evidence="2 3" key="1">
    <citation type="journal article" date="2006" name="Science">
        <title>Genome of rice cluster I archaea -- the key methane producers in the rice rhizosphere.</title>
        <authorList>
            <person name="Erkel C."/>
            <person name="Kube M."/>
            <person name="Reinhardt R."/>
            <person name="Liesack W."/>
        </authorList>
    </citation>
    <scope>NUCLEOTIDE SEQUENCE [LARGE SCALE GENOMIC DNA]</scope>
    <source>
        <strain evidence="3">DSM 22066 / NBRC 105507 / MRE50</strain>
    </source>
</reference>
<dbReference type="AlphaFoldDB" id="Q0W185"/>
<feature type="transmembrane region" description="Helical" evidence="1">
    <location>
        <begin position="12"/>
        <end position="30"/>
    </location>
</feature>
<keyword evidence="1" id="KW-0472">Membrane</keyword>
<name>Q0W185_METAR</name>
<evidence type="ECO:0000313" key="2">
    <source>
        <dbReference type="EMBL" id="CAJ37858.1"/>
    </source>
</evidence>
<dbReference type="EMBL" id="AM114193">
    <property type="protein sequence ID" value="CAJ37858.1"/>
    <property type="molecule type" value="Genomic_DNA"/>
</dbReference>
<keyword evidence="1" id="KW-0812">Transmembrane</keyword>
<accession>Q0W185</accession>
<keyword evidence="1" id="KW-1133">Transmembrane helix</keyword>